<dbReference type="EMBL" id="LR796166">
    <property type="protein sequence ID" value="CAB4122587.1"/>
    <property type="molecule type" value="Genomic_DNA"/>
</dbReference>
<evidence type="ECO:0000313" key="3">
    <source>
        <dbReference type="EMBL" id="CAB4124410.1"/>
    </source>
</evidence>
<accession>A0A6J5KNX7</accession>
<reference evidence="2" key="1">
    <citation type="submission" date="2020-04" db="EMBL/GenBank/DDBJ databases">
        <authorList>
            <person name="Chiriac C."/>
            <person name="Salcher M."/>
            <person name="Ghai R."/>
            <person name="Kavagutti S V."/>
        </authorList>
    </citation>
    <scope>NUCLEOTIDE SEQUENCE</scope>
</reference>
<dbReference type="EMBL" id="LR798280">
    <property type="protein sequence ID" value="CAB5219830.1"/>
    <property type="molecule type" value="Genomic_DNA"/>
</dbReference>
<evidence type="ECO:0000313" key="2">
    <source>
        <dbReference type="EMBL" id="CAB4122587.1"/>
    </source>
</evidence>
<feature type="region of interest" description="Disordered" evidence="1">
    <location>
        <begin position="196"/>
        <end position="228"/>
    </location>
</feature>
<evidence type="ECO:0000256" key="1">
    <source>
        <dbReference type="SAM" id="MobiDB-lite"/>
    </source>
</evidence>
<feature type="region of interest" description="Disordered" evidence="1">
    <location>
        <begin position="661"/>
        <end position="685"/>
    </location>
</feature>
<feature type="compositionally biased region" description="Basic and acidic residues" evidence="1">
    <location>
        <begin position="209"/>
        <end position="222"/>
    </location>
</feature>
<protein>
    <submittedName>
        <fullName evidence="2">Uncharacterized protein</fullName>
    </submittedName>
</protein>
<name>A0A6J5KNX7_9CAUD</name>
<evidence type="ECO:0000313" key="4">
    <source>
        <dbReference type="EMBL" id="CAB5219830.1"/>
    </source>
</evidence>
<sequence>MATRDEVLNAYATTPGATANPDEAGINYWMGSGLGNFAQTVADINAQKNAVTNAPLANATNAAVNGPLQASTPAAVIPTSVTTAPLANAKNAAVNGPLQASTPAAVIPTSVTTAPLANATNAASTAGPLPIVAPAAVIPTSVTTAPLANATNAITTAGPSPATIAGGLAALPTAVTTPTATASALTSQAALDAAAKANPGQMVTDPNTGEDRYSPSAEERAADAAGNAKVTQDLQDANDAASGYKTSGLQGAKASDLMAEMAKQEGMTVEQFLDPKRAIVNEGDLQPESKPYNIPGIGIVYYNPKDAGAIGNIIPKGVDAAGNTISAHYYTDANGVVQRGPDIVDPKQSWIDQHLGDLVKMGIMGMATAGLGGAGGILSNALGGGTVGTIGSGAILGGANSALQDENILKGAVTGGLGAGLAPLTSGITSALPAGTDPMVAKAVASGLTGAGTAALTGGDVLKGGLTGAAGSILSNSISKGLAGVFPDNPKLDAVAAKFIANGIINPNSLSNPITAGNALINAYKAMTADQKAASGITKADIQEIDTKTGGLPIDAVSDTPSPVSTLNPEDNLAFPNDDSNIRLQDTSGTLANVADAILPSKGVDDTSFISDSDLPSVDVTGKRLIDDNIFPINIDDSRPFNGNIPSIDITGKRPVDETIPSIDITGKRPVDENIPSIDITGKRPVDETIPSIDITGKRPVDETIPSIDITGKRPVDETIPSIDITGKRSVDETIPSIDITGKRPVDDTITLADTIPSIEVTGKRPVDDTIPSITITGKKPVDDTIKLTDPTATTVTTPAVVPPVIVPPVVTPTVTPSYTPSNLSSITQAAGPSKISPQFVTLGKTGKAYTPKELKQLYEKIEAQKEEQAMQKQQDLNSLEVSPEESAAAAPTIASLFGFADGGTVSSSNMFDPATALTGLANAGLPTKFGSPNVGQIGKMGTTYTPKLLPQLMEVLKSRGMTFADGGEVHDPNVQGIAGIGGLAHGGKPALHYHGAPEGHNPEFVTGTTGHYVQGKGTGQSDDIPAMLADGEFVLDAETVSALGDGSNKAGAAILDAMREAIRKHKRSAPLNKIPPAAKSPLDYIKEGMKMKGTKHG</sequence>
<dbReference type="EMBL" id="LR796190">
    <property type="protein sequence ID" value="CAB4124410.1"/>
    <property type="molecule type" value="Genomic_DNA"/>
</dbReference>
<organism evidence="2">
    <name type="scientific">uncultured Caudovirales phage</name>
    <dbReference type="NCBI Taxonomy" id="2100421"/>
    <lineage>
        <taxon>Viruses</taxon>
        <taxon>Duplodnaviria</taxon>
        <taxon>Heunggongvirae</taxon>
        <taxon>Uroviricota</taxon>
        <taxon>Caudoviricetes</taxon>
        <taxon>Peduoviridae</taxon>
        <taxon>Maltschvirus</taxon>
        <taxon>Maltschvirus maltsch</taxon>
    </lineage>
</organism>
<proteinExistence type="predicted"/>
<gene>
    <name evidence="4" type="ORF">UFOVP234_36</name>
    <name evidence="2" type="ORF">UFOVP35_36</name>
    <name evidence="3" type="ORF">UFOVP52_11</name>
</gene>